<sequence>MPQRRTSMSIRALTAPAVLLAMVASAFAVLPAATVEAAVPVADSPAAIEPQPEYGPGRLKNATPMTQGCVVKKSRVVKHLKKGAKCAPGSTKVEFKVKVPTQLCLMPGGVLKSFGSFRTCDARGGFSQRGLANNKTLFCAVPGKQVRWAPKPKKCVRPEKSWTLRNHHPVSLTLGGGIVDENAGKDAVVGTLHTVDIDPGDVQRYSLVAGAGSTHNSLFRIADGRLLAAPTSTTRRGRPSRSA</sequence>
<dbReference type="KEGG" id="ndp:E2C04_05785"/>
<evidence type="ECO:0000313" key="2">
    <source>
        <dbReference type="EMBL" id="QCC76851.1"/>
    </source>
</evidence>
<keyword evidence="1" id="KW-0732">Signal</keyword>
<reference evidence="2 3" key="1">
    <citation type="journal article" date="2008" name="Int. J. Syst. Evol. Microbiol.">
        <title>Nocardioides daphniae sp. nov., isolated from Daphnia cucullata (Crustacea: Cladocera).</title>
        <authorList>
            <person name="Toth E.M."/>
            <person name="Keki Z."/>
            <person name="Homonnay Z.G."/>
            <person name="Borsodi A.K."/>
            <person name="Marialigeti K."/>
            <person name="Schumann P."/>
        </authorList>
    </citation>
    <scope>NUCLEOTIDE SEQUENCE [LARGE SCALE GENOMIC DNA]</scope>
    <source>
        <strain evidence="2 3">JCM 16608</strain>
    </source>
</reference>
<feature type="signal peptide" evidence="1">
    <location>
        <begin position="1"/>
        <end position="28"/>
    </location>
</feature>
<dbReference type="RefSeq" id="WP_135831899.1">
    <property type="nucleotide sequence ID" value="NZ_CP038462.1"/>
</dbReference>
<evidence type="ECO:0000313" key="3">
    <source>
        <dbReference type="Proteomes" id="UP000297025"/>
    </source>
</evidence>
<dbReference type="Proteomes" id="UP000297025">
    <property type="component" value="Chromosome"/>
</dbReference>
<feature type="chain" id="PRO_5038425392" evidence="1">
    <location>
        <begin position="29"/>
        <end position="243"/>
    </location>
</feature>
<dbReference type="EMBL" id="CP038462">
    <property type="protein sequence ID" value="QCC76851.1"/>
    <property type="molecule type" value="Genomic_DNA"/>
</dbReference>
<organism evidence="2 3">
    <name type="scientific">Nocardioides daphniae</name>
    <dbReference type="NCBI Taxonomy" id="402297"/>
    <lineage>
        <taxon>Bacteria</taxon>
        <taxon>Bacillati</taxon>
        <taxon>Actinomycetota</taxon>
        <taxon>Actinomycetes</taxon>
        <taxon>Propionibacteriales</taxon>
        <taxon>Nocardioidaceae</taxon>
        <taxon>Nocardioides</taxon>
    </lineage>
</organism>
<name>A0A4P7UBD9_9ACTN</name>
<dbReference type="AlphaFoldDB" id="A0A4P7UBD9"/>
<evidence type="ECO:0000256" key="1">
    <source>
        <dbReference type="SAM" id="SignalP"/>
    </source>
</evidence>
<proteinExistence type="predicted"/>
<protein>
    <submittedName>
        <fullName evidence="2">Uncharacterized protein</fullName>
    </submittedName>
</protein>
<accession>A0A4P7UBD9</accession>
<gene>
    <name evidence="2" type="ORF">E2C04_05785</name>
</gene>